<reference evidence="4" key="1">
    <citation type="submission" date="2022-11" db="EMBL/GenBank/DDBJ databases">
        <title>Genome Sequence of Cubamyces cubensis.</title>
        <authorList>
            <person name="Buettner E."/>
        </authorList>
    </citation>
    <scope>NUCLEOTIDE SEQUENCE</scope>
    <source>
        <strain evidence="4">MPL-01</strain>
    </source>
</reference>
<sequence>MSEAQIVEGGSVDQSDSSPQESPDADVTLAPTAENGDPPQEHDTLWDLYGSSGKQFTDEEKKAAFTNIADTVKKYSDELVERWGKEIDTYLVYAGLFSAILTAFNVESYKLLQPDPGPDQSSAILQHISLQLGSLSFVQPFINSTHPAFRSSGATLITSTAIPRWAVSLNICWFTSLVLSLSSASVGILVKQWLNEFKSGLSVDSEHISKLRQYRLNNLERWHVGSIVNAIPVLLQSALALFFSGLLVLLWHLHRAVAGVTSVFVLGITVFIIGTTITPLIATHCPYLSSQSLGLYALRRYVRHTHKKGTAGWSWLLKMLRRGVSTQDLGGAQNPSSPVNFRQPSHWQPWVAREHDIVEISSLRLEMDVFSTAYKATWESDIIASATARIIDWVDDDAREWFDRLVKIDTFHFGEFQEHFTLHLFGRIMDGGELPEAYNDILMRSMEKYTSLALRTLRGKDYSKDKPLKNLGVYMRAHAILLHVFTIRSLQDATGSGTRSASLEGDVKTGLLSLSATLDLLADAFAARDVEDRIGSVEEDIIRPISHIVHAISHQFSPLRSLLPPDFCINLQKFISAFRKSAFSDRKFWIYVPWKEEEWKPLDLCATAQKLSKKLSSTVVSCANPRPSEAHENDSLDASSSYHTAHQSETVSEPPSPTVRAPLEDAHLTFDTAKHEEHPDRSEGDPWTYPDDGMLLPVPRESYQF</sequence>
<feature type="domain" description="DUF6535" evidence="3">
    <location>
        <begin position="68"/>
        <end position="252"/>
    </location>
</feature>
<keyword evidence="2" id="KW-1133">Transmembrane helix</keyword>
<keyword evidence="2" id="KW-0812">Transmembrane</keyword>
<feature type="transmembrane region" description="Helical" evidence="2">
    <location>
        <begin position="227"/>
        <end position="251"/>
    </location>
</feature>
<name>A0AAD7X544_9APHY</name>
<proteinExistence type="predicted"/>
<evidence type="ECO:0000313" key="5">
    <source>
        <dbReference type="Proteomes" id="UP001215151"/>
    </source>
</evidence>
<feature type="region of interest" description="Disordered" evidence="1">
    <location>
        <begin position="1"/>
        <end position="44"/>
    </location>
</feature>
<keyword evidence="2" id="KW-0472">Membrane</keyword>
<keyword evidence="5" id="KW-1185">Reference proteome</keyword>
<feature type="transmembrane region" description="Helical" evidence="2">
    <location>
        <begin position="263"/>
        <end position="282"/>
    </location>
</feature>
<comment type="caution">
    <text evidence="4">The sequence shown here is derived from an EMBL/GenBank/DDBJ whole genome shotgun (WGS) entry which is preliminary data.</text>
</comment>
<evidence type="ECO:0000259" key="3">
    <source>
        <dbReference type="Pfam" id="PF20153"/>
    </source>
</evidence>
<accession>A0AAD7X544</accession>
<dbReference type="Pfam" id="PF20153">
    <property type="entry name" value="DUF6535"/>
    <property type="match status" value="1"/>
</dbReference>
<gene>
    <name evidence="4" type="ORF">ONZ51_g11837</name>
</gene>
<evidence type="ECO:0000256" key="1">
    <source>
        <dbReference type="SAM" id="MobiDB-lite"/>
    </source>
</evidence>
<feature type="transmembrane region" description="Helical" evidence="2">
    <location>
        <begin position="171"/>
        <end position="190"/>
    </location>
</feature>
<feature type="region of interest" description="Disordered" evidence="1">
    <location>
        <begin position="623"/>
        <end position="705"/>
    </location>
</feature>
<organism evidence="4 5">
    <name type="scientific">Trametes cubensis</name>
    <dbReference type="NCBI Taxonomy" id="1111947"/>
    <lineage>
        <taxon>Eukaryota</taxon>
        <taxon>Fungi</taxon>
        <taxon>Dikarya</taxon>
        <taxon>Basidiomycota</taxon>
        <taxon>Agaricomycotina</taxon>
        <taxon>Agaricomycetes</taxon>
        <taxon>Polyporales</taxon>
        <taxon>Polyporaceae</taxon>
        <taxon>Trametes</taxon>
    </lineage>
</organism>
<dbReference type="EMBL" id="JAPEVG010000618">
    <property type="protein sequence ID" value="KAJ8456923.1"/>
    <property type="molecule type" value="Genomic_DNA"/>
</dbReference>
<feature type="compositionally biased region" description="Polar residues" evidence="1">
    <location>
        <begin position="636"/>
        <end position="653"/>
    </location>
</feature>
<feature type="compositionally biased region" description="Low complexity" evidence="1">
    <location>
        <begin position="13"/>
        <end position="26"/>
    </location>
</feature>
<evidence type="ECO:0000256" key="2">
    <source>
        <dbReference type="SAM" id="Phobius"/>
    </source>
</evidence>
<dbReference type="InterPro" id="IPR045338">
    <property type="entry name" value="DUF6535"/>
</dbReference>
<dbReference type="Proteomes" id="UP001215151">
    <property type="component" value="Unassembled WGS sequence"/>
</dbReference>
<protein>
    <recommendedName>
        <fullName evidence="3">DUF6535 domain-containing protein</fullName>
    </recommendedName>
</protein>
<feature type="compositionally biased region" description="Basic and acidic residues" evidence="1">
    <location>
        <begin position="662"/>
        <end position="684"/>
    </location>
</feature>
<evidence type="ECO:0000313" key="4">
    <source>
        <dbReference type="EMBL" id="KAJ8456923.1"/>
    </source>
</evidence>
<dbReference type="AlphaFoldDB" id="A0AAD7X544"/>